<proteinExistence type="predicted"/>
<gene>
    <name evidence="2" type="ORF">K2173_003344</name>
</gene>
<evidence type="ECO:0000256" key="1">
    <source>
        <dbReference type="SAM" id="MobiDB-lite"/>
    </source>
</evidence>
<comment type="caution">
    <text evidence="2">The sequence shown here is derived from an EMBL/GenBank/DDBJ whole genome shotgun (WGS) entry which is preliminary data.</text>
</comment>
<feature type="compositionally biased region" description="Pro residues" evidence="1">
    <location>
        <begin position="190"/>
        <end position="199"/>
    </location>
</feature>
<protein>
    <submittedName>
        <fullName evidence="2">Uncharacterized protein</fullName>
    </submittedName>
</protein>
<dbReference type="EMBL" id="JAIWQS010000012">
    <property type="protein sequence ID" value="KAJ8748449.1"/>
    <property type="molecule type" value="Genomic_DNA"/>
</dbReference>
<feature type="region of interest" description="Disordered" evidence="1">
    <location>
        <begin position="1"/>
        <end position="200"/>
    </location>
</feature>
<feature type="compositionally biased region" description="Pro residues" evidence="1">
    <location>
        <begin position="92"/>
        <end position="103"/>
    </location>
</feature>
<feature type="compositionally biased region" description="Low complexity" evidence="1">
    <location>
        <begin position="179"/>
        <end position="189"/>
    </location>
</feature>
<organism evidence="2 3">
    <name type="scientific">Erythroxylum novogranatense</name>
    <dbReference type="NCBI Taxonomy" id="1862640"/>
    <lineage>
        <taxon>Eukaryota</taxon>
        <taxon>Viridiplantae</taxon>
        <taxon>Streptophyta</taxon>
        <taxon>Embryophyta</taxon>
        <taxon>Tracheophyta</taxon>
        <taxon>Spermatophyta</taxon>
        <taxon>Magnoliopsida</taxon>
        <taxon>eudicotyledons</taxon>
        <taxon>Gunneridae</taxon>
        <taxon>Pentapetalae</taxon>
        <taxon>rosids</taxon>
        <taxon>fabids</taxon>
        <taxon>Malpighiales</taxon>
        <taxon>Erythroxylaceae</taxon>
        <taxon>Erythroxylum</taxon>
    </lineage>
</organism>
<dbReference type="AlphaFoldDB" id="A0AAV8S8H4"/>
<feature type="region of interest" description="Disordered" evidence="1">
    <location>
        <begin position="298"/>
        <end position="329"/>
    </location>
</feature>
<keyword evidence="3" id="KW-1185">Reference proteome</keyword>
<feature type="compositionally biased region" description="Pro residues" evidence="1">
    <location>
        <begin position="136"/>
        <end position="148"/>
    </location>
</feature>
<feature type="compositionally biased region" description="Polar residues" evidence="1">
    <location>
        <begin position="160"/>
        <end position="170"/>
    </location>
</feature>
<dbReference type="Proteomes" id="UP001159364">
    <property type="component" value="Linkage Group LG12"/>
</dbReference>
<accession>A0AAV8S8H4</accession>
<feature type="compositionally biased region" description="Low complexity" evidence="1">
    <location>
        <begin position="149"/>
        <end position="159"/>
    </location>
</feature>
<evidence type="ECO:0000313" key="2">
    <source>
        <dbReference type="EMBL" id="KAJ8748449.1"/>
    </source>
</evidence>
<feature type="compositionally biased region" description="Polar residues" evidence="1">
    <location>
        <begin position="107"/>
        <end position="116"/>
    </location>
</feature>
<sequence>MSNRPSQSRPWYRSFSIPRLRTATRPPTPPPRQPQESPSQPTLPAVERPAASGVASALTSPATKSTAASASVPSSPARPFAVTQPSVSATVPSPPKPTIPSPPGVTSHPSSPAQNISSPVPTSPTPKPAPYSSVPSTPPAIKPVPPTSSKPTSPEFKPFTTATRAGSTAPSLREIKIVQSPPNSSKSKPQAPPPSPLALPPIHMRIDAEPQLRIPTLEVEKTVLVEKTIEKAKIKSESNLGLNPITHALKQKPFKGLEIERKGHPKKVSTDSKGAGMRVITIAGENQGATTEIFHLPKTLHKKGNSRSEENEWGNSSNEEKSHKIKDKKHNGTIKYKYAPPNAYINSNVQGINNSILIKSRCTYHDPENPSDIRFPVKDQANIGLFKVKRRDNEADLIKKTCIFI</sequence>
<feature type="compositionally biased region" description="Low complexity" evidence="1">
    <location>
        <begin position="55"/>
        <end position="77"/>
    </location>
</feature>
<evidence type="ECO:0000313" key="3">
    <source>
        <dbReference type="Proteomes" id="UP001159364"/>
    </source>
</evidence>
<name>A0AAV8S8H4_9ROSI</name>
<reference evidence="2 3" key="1">
    <citation type="submission" date="2021-09" db="EMBL/GenBank/DDBJ databases">
        <title>Genomic insights and catalytic innovation underlie evolution of tropane alkaloids biosynthesis.</title>
        <authorList>
            <person name="Wang Y.-J."/>
            <person name="Tian T."/>
            <person name="Huang J.-P."/>
            <person name="Huang S.-X."/>
        </authorList>
    </citation>
    <scope>NUCLEOTIDE SEQUENCE [LARGE SCALE GENOMIC DNA]</scope>
    <source>
        <strain evidence="2">KIB-2018</strain>
        <tissue evidence="2">Leaf</tissue>
    </source>
</reference>